<evidence type="ECO:0000256" key="1">
    <source>
        <dbReference type="SAM" id="SignalP"/>
    </source>
</evidence>
<accession>A0A848CQZ2</accession>
<dbReference type="AlphaFoldDB" id="A0A848CQZ2"/>
<dbReference type="Pfam" id="PF13115">
    <property type="entry name" value="YtkA"/>
    <property type="match status" value="1"/>
</dbReference>
<feature type="signal peptide" evidence="1">
    <location>
        <begin position="1"/>
        <end position="23"/>
    </location>
</feature>
<name>A0A848CQZ2_ANEAE</name>
<keyword evidence="1" id="KW-0732">Signal</keyword>
<dbReference type="Proteomes" id="UP000561326">
    <property type="component" value="Unassembled WGS sequence"/>
</dbReference>
<dbReference type="GeneID" id="92841941"/>
<evidence type="ECO:0000313" key="3">
    <source>
        <dbReference type="EMBL" id="NME98105.1"/>
    </source>
</evidence>
<feature type="chain" id="PRO_5033024168" description="YtkA-like domain-containing protein" evidence="1">
    <location>
        <begin position="24"/>
        <end position="132"/>
    </location>
</feature>
<protein>
    <recommendedName>
        <fullName evidence="2">YtkA-like domain-containing protein</fullName>
    </recommendedName>
</protein>
<evidence type="ECO:0000259" key="2">
    <source>
        <dbReference type="Pfam" id="PF13115"/>
    </source>
</evidence>
<organism evidence="3 4">
    <name type="scientific">Aneurinibacillus aneurinilyticus</name>
    <name type="common">Bacillus aneurinolyticus</name>
    <dbReference type="NCBI Taxonomy" id="1391"/>
    <lineage>
        <taxon>Bacteria</taxon>
        <taxon>Bacillati</taxon>
        <taxon>Bacillota</taxon>
        <taxon>Bacilli</taxon>
        <taxon>Bacillales</taxon>
        <taxon>Paenibacillaceae</taxon>
        <taxon>Aneurinibacillus group</taxon>
        <taxon>Aneurinibacillus</taxon>
    </lineage>
</organism>
<reference evidence="3 4" key="1">
    <citation type="submission" date="2020-04" db="EMBL/GenBank/DDBJ databases">
        <authorList>
            <person name="Hitch T.C.A."/>
            <person name="Wylensek D."/>
            <person name="Clavel T."/>
        </authorList>
    </citation>
    <scope>NUCLEOTIDE SEQUENCE [LARGE SCALE GENOMIC DNA]</scope>
    <source>
        <strain evidence="3 4">WB01_D5_05</strain>
    </source>
</reference>
<sequence>MQRKKRRYVFFVAFLLMFVGACAAQGDKAPAVMPLEIELTIKPETIHIGEKATIEAMVIQGKKEVADANEAVFEISKHNEKNHEEVVASAKGNGVYAIEKTFSEKGTYTIKARITAGDLTAVTSQNIKVKEK</sequence>
<feature type="domain" description="YtkA-like" evidence="2">
    <location>
        <begin position="34"/>
        <end position="111"/>
    </location>
</feature>
<dbReference type="EMBL" id="JABAGO010000010">
    <property type="protein sequence ID" value="NME98105.1"/>
    <property type="molecule type" value="Genomic_DNA"/>
</dbReference>
<proteinExistence type="predicted"/>
<dbReference type="InterPro" id="IPR032693">
    <property type="entry name" value="YtkA-like_dom"/>
</dbReference>
<comment type="caution">
    <text evidence="3">The sequence shown here is derived from an EMBL/GenBank/DDBJ whole genome shotgun (WGS) entry which is preliminary data.</text>
</comment>
<gene>
    <name evidence="3" type="ORF">HF838_07510</name>
</gene>
<evidence type="ECO:0000313" key="4">
    <source>
        <dbReference type="Proteomes" id="UP000561326"/>
    </source>
</evidence>
<dbReference type="PROSITE" id="PS51257">
    <property type="entry name" value="PROKAR_LIPOPROTEIN"/>
    <property type="match status" value="1"/>
</dbReference>
<dbReference type="RefSeq" id="WP_051354658.1">
    <property type="nucleotide sequence ID" value="NZ_CABKST010000158.1"/>
</dbReference>